<evidence type="ECO:0000313" key="5">
    <source>
        <dbReference type="EMBL" id="RDB68622.1"/>
    </source>
</evidence>
<protein>
    <recommendedName>
        <fullName evidence="4">SpaA-like prealbumin fold domain-containing protein</fullName>
    </recommendedName>
</protein>
<proteinExistence type="predicted"/>
<organism evidence="5 6">
    <name type="scientific">Eggerthella sinensis</name>
    <dbReference type="NCBI Taxonomy" id="242230"/>
    <lineage>
        <taxon>Bacteria</taxon>
        <taxon>Bacillati</taxon>
        <taxon>Actinomycetota</taxon>
        <taxon>Coriobacteriia</taxon>
        <taxon>Eggerthellales</taxon>
        <taxon>Eggerthellaceae</taxon>
        <taxon>Eggerthella</taxon>
    </lineage>
</organism>
<feature type="transmembrane region" description="Helical" evidence="2">
    <location>
        <begin position="1527"/>
        <end position="1546"/>
    </location>
</feature>
<evidence type="ECO:0000256" key="2">
    <source>
        <dbReference type="SAM" id="Phobius"/>
    </source>
</evidence>
<name>A0ABX9HL08_9ACTN</name>
<evidence type="ECO:0000256" key="3">
    <source>
        <dbReference type="SAM" id="SignalP"/>
    </source>
</evidence>
<dbReference type="InterPro" id="IPR041033">
    <property type="entry name" value="SpaA_PFL_dom_1"/>
</dbReference>
<dbReference type="EMBL" id="PPTT01000014">
    <property type="protein sequence ID" value="RDB68622.1"/>
    <property type="molecule type" value="Genomic_DNA"/>
</dbReference>
<keyword evidence="6" id="KW-1185">Reference proteome</keyword>
<feature type="region of interest" description="Disordered" evidence="1">
    <location>
        <begin position="38"/>
        <end position="133"/>
    </location>
</feature>
<keyword evidence="3" id="KW-0732">Signal</keyword>
<feature type="domain" description="SpaA-like prealbumin fold" evidence="4">
    <location>
        <begin position="1353"/>
        <end position="1463"/>
    </location>
</feature>
<feature type="chain" id="PRO_5046602669" description="SpaA-like prealbumin fold domain-containing protein" evidence="3">
    <location>
        <begin position="36"/>
        <end position="1554"/>
    </location>
</feature>
<sequence>MKKLEPRRTAPRPLRCAWRMLLCALLALTLVPSLAAGAPADAAAAGSASAASSDAPVASDAAHDDEPSAVEPPAGDADPETPTPPPADDASDDEDSPDGAEADADAGAPEAAPEADADAPDDDAAAAAAAAAEPRAAGDTLYVSAAGNDLTGDGTHAKPLATLQAAVQKASASTPTIVAVIGNLTATTTAAVGEKTITVTTDAAQATPAVVTGRTAVTLFTVNTGSLTFANVVIDGASTSVDHRVADVSGTNGQLVLASGTTIRNWYSSGFAGALRLHANNASLLMQTGSTIQGCRLVTSGAHAGGAAVNVMANRTPGITTSPLSSNRASFTMQSGASIVDCDTQLTSNASLSGGGAVHAADAVVSIQAGASLNSSDLTYQNALGLLFDPTGTRQGGGGLFANNCKVDIAGTVDSCNVKSSVNISTASFYAGGGGVFLYDYGCTTGNAVDCRTVISGTVSNCSAIAGGGVFYWSEADGYGEGDNLWVGTGGAPLTSASQVVDKVYDTLTLSGSITNCSTTDVGTLRTISLGAYGDFERYGIGGGAICGAYNGLIVLADGARIDACSTYSEGGGVSNYGVSVFCLDNSANLSGGPKVTNCSSGKIAGGLSFGAAGSIESVIVDGCTAGAFGGGLYLYSGSTTIYNCSVTNCSADLYGGGIMQDMIHDLFWYGGTVKDNHAVLGGGGMALYGFYGGSSGSPRGAVFNYPVTANNGFTNPTYYKSAILANKIVAPSILRANTQGLTNAASDVWTNALGASSRIDVRGSFVDGSKIGVIVSEGLVTLNTSGAQFGTVYQSGANLVPFANDVNATLVAAANGTRLVWADGFVVDYQANAPLGSTLTGSAPFDGADGMANAYARSNGSATVLGQGTMAVNGYTFKGWAAAATDTAPRFQPGAAITYDASLDPLKNGHMVLYAVWQAPPRVCQIIRDTNGDGTPDTFYKAYTTLYEAFNDVQTNDRIEMLRDASLVDFSAAAGQQPADGGVKLAAGKTGVVLTTAPLVQIIPGAQGWLGSVPSSGLLTATITRTASGSTTSWLSVAGGLTVTNLVMDGACALRQGQSGTGVVGQQALIEVAGASSSLALNAGTTLKNACNATGPGGAVHASAQATVRLSTGAAVTGCTAADGGGVAVENATFTQAGGSVNGCTAARFGGGVYVGPQATASMAGLAEVRGNVAKRSGGGLYVDAAARLTLSGGTVAANACSAENNDGGAYAGAFVGGIGLGSYASATPLVTLSGATLVSGNLGRPPKGLSTDSPKASDLEVARAGTSYSLAVDASGLAPTAAVGITSASSSLLAAGAQFASRVGTAPIVGLQLFFNNANAGLAAVAGAGDAVVWRGLSADVSFTKVGLDQATGKTVKLAGAKFAVYRYVGSLNITPITINGGSIDLATTLSTQWAPVVAADGTTGTAGDPSNVPYVFTSSSSADTLGVVNLTQLTPAAWYMLVEVEAPAGYQQPTGQWAFQALELSGSVGGYGIDVSTLLARKGDGGLLPTAFSTSVTLGGTVQRGVFLTNVPLYNLPFAGSPTAGPFVGVLAGLALVAAALLLHRARRSTS</sequence>
<evidence type="ECO:0000313" key="6">
    <source>
        <dbReference type="Proteomes" id="UP000253817"/>
    </source>
</evidence>
<dbReference type="InterPro" id="IPR011050">
    <property type="entry name" value="Pectin_lyase_fold/virulence"/>
</dbReference>
<dbReference type="Pfam" id="PF17802">
    <property type="entry name" value="SpaA"/>
    <property type="match status" value="1"/>
</dbReference>
<feature type="compositionally biased region" description="Acidic residues" evidence="1">
    <location>
        <begin position="113"/>
        <end position="124"/>
    </location>
</feature>
<comment type="caution">
    <text evidence="5">The sequence shown here is derived from an EMBL/GenBank/DDBJ whole genome shotgun (WGS) entry which is preliminary data.</text>
</comment>
<dbReference type="RefSeq" id="WP_114546432.1">
    <property type="nucleotide sequence ID" value="NZ_PPTT01000014.1"/>
</dbReference>
<dbReference type="InterPro" id="IPR013783">
    <property type="entry name" value="Ig-like_fold"/>
</dbReference>
<accession>A0ABX9HL08</accession>
<feature type="compositionally biased region" description="Acidic residues" evidence="1">
    <location>
        <begin position="89"/>
        <end position="104"/>
    </location>
</feature>
<feature type="compositionally biased region" description="Low complexity" evidence="1">
    <location>
        <begin position="38"/>
        <end position="60"/>
    </location>
</feature>
<keyword evidence="2" id="KW-0812">Transmembrane</keyword>
<dbReference type="Gene3D" id="2.60.40.10">
    <property type="entry name" value="Immunoglobulins"/>
    <property type="match status" value="1"/>
</dbReference>
<keyword evidence="2" id="KW-1133">Transmembrane helix</keyword>
<gene>
    <name evidence="5" type="ORF">C1876_09220</name>
</gene>
<dbReference type="Gene3D" id="3.30.1910.20">
    <property type="entry name" value="asparaginyl-tRNA synthetase, N-terminal domain"/>
    <property type="match status" value="1"/>
</dbReference>
<evidence type="ECO:0000256" key="1">
    <source>
        <dbReference type="SAM" id="MobiDB-lite"/>
    </source>
</evidence>
<reference evidence="5 6" key="1">
    <citation type="journal article" date="2018" name="Elife">
        <title>Discovery and characterization of a prevalent human gut bacterial enzyme sufficient for the inactivation of a family of plant toxins.</title>
        <authorList>
            <person name="Koppel N."/>
            <person name="Bisanz J.E."/>
            <person name="Pandelia M.E."/>
            <person name="Turnbaugh P.J."/>
            <person name="Balskus E.P."/>
        </authorList>
    </citation>
    <scope>NUCLEOTIDE SEQUENCE [LARGE SCALE GENOMIC DNA]</scope>
    <source>
        <strain evidence="5 6">DSM 16107</strain>
    </source>
</reference>
<dbReference type="InterPro" id="IPR042229">
    <property type="entry name" value="Listeria/Bacterioides_rpt_sf"/>
</dbReference>
<evidence type="ECO:0000259" key="4">
    <source>
        <dbReference type="Pfam" id="PF17802"/>
    </source>
</evidence>
<dbReference type="SUPFAM" id="SSF51126">
    <property type="entry name" value="Pectin lyase-like"/>
    <property type="match status" value="2"/>
</dbReference>
<feature type="signal peptide" evidence="3">
    <location>
        <begin position="1"/>
        <end position="35"/>
    </location>
</feature>
<keyword evidence="2" id="KW-0472">Membrane</keyword>
<dbReference type="Proteomes" id="UP000253817">
    <property type="component" value="Unassembled WGS sequence"/>
</dbReference>
<dbReference type="Gene3D" id="2.60.40.4270">
    <property type="entry name" value="Listeria-Bacteroides repeat domain"/>
    <property type="match status" value="1"/>
</dbReference>